<comment type="caution">
    <text evidence="1">The sequence shown here is derived from an EMBL/GenBank/DDBJ whole genome shotgun (WGS) entry which is preliminary data.</text>
</comment>
<name>A0A8H2VQJ1_9HELO</name>
<dbReference type="OrthoDB" id="10412106at2759"/>
<keyword evidence="2" id="KW-1185">Reference proteome</keyword>
<accession>A0A8H2VQJ1</accession>
<organism evidence="1 2">
    <name type="scientific">Sclerotinia trifoliorum</name>
    <dbReference type="NCBI Taxonomy" id="28548"/>
    <lineage>
        <taxon>Eukaryota</taxon>
        <taxon>Fungi</taxon>
        <taxon>Dikarya</taxon>
        <taxon>Ascomycota</taxon>
        <taxon>Pezizomycotina</taxon>
        <taxon>Leotiomycetes</taxon>
        <taxon>Helotiales</taxon>
        <taxon>Sclerotiniaceae</taxon>
        <taxon>Sclerotinia</taxon>
    </lineage>
</organism>
<dbReference type="EMBL" id="CAJHIA010000009">
    <property type="protein sequence ID" value="CAD6442784.1"/>
    <property type="molecule type" value="Genomic_DNA"/>
</dbReference>
<dbReference type="AlphaFoldDB" id="A0A8H2VQJ1"/>
<evidence type="ECO:0000313" key="2">
    <source>
        <dbReference type="Proteomes" id="UP000624404"/>
    </source>
</evidence>
<dbReference type="Proteomes" id="UP000624404">
    <property type="component" value="Unassembled WGS sequence"/>
</dbReference>
<sequence length="153" mass="17031">MPRVKLRVYKINVKLPIQIFLRDLLPNQSKSQYLIAHIKTLLIPSNRKYNISGTSAIMLFTKTLQVVTASFTALVATYPLPDTQARDLIQAGGFEKRASKATSLNIPEPGLFLRKDPLPANKKIDIPEPGLFLRKELLLANKEADISKSGSFA</sequence>
<evidence type="ECO:0000313" key="1">
    <source>
        <dbReference type="EMBL" id="CAD6442784.1"/>
    </source>
</evidence>
<proteinExistence type="predicted"/>
<gene>
    <name evidence="1" type="ORF">SCLTRI_LOCUS2575</name>
</gene>
<protein>
    <submittedName>
        <fullName evidence="1">7ea1750c-be97-4ae6-8035-82d7e3a07dad</fullName>
    </submittedName>
</protein>
<reference evidence="1" key="1">
    <citation type="submission" date="2020-10" db="EMBL/GenBank/DDBJ databases">
        <authorList>
            <person name="Kusch S."/>
        </authorList>
    </citation>
    <scope>NUCLEOTIDE SEQUENCE</scope>
    <source>
        <strain evidence="1">SwB9</strain>
    </source>
</reference>